<dbReference type="InterPro" id="IPR029062">
    <property type="entry name" value="Class_I_gatase-like"/>
</dbReference>
<dbReference type="AlphaFoldDB" id="A0A815Q5F4"/>
<comment type="similarity">
    <text evidence="3">Belongs to the peptidase C56 family. HSP31-like subfamily.</text>
</comment>
<dbReference type="Gene3D" id="3.40.50.880">
    <property type="match status" value="1"/>
</dbReference>
<dbReference type="GO" id="GO:0019172">
    <property type="term" value="F:glyoxalase III activity"/>
    <property type="evidence" value="ECO:0007669"/>
    <property type="project" value="TreeGrafter"/>
</dbReference>
<evidence type="ECO:0000256" key="2">
    <source>
        <dbReference type="ARBA" id="ARBA00023239"/>
    </source>
</evidence>
<dbReference type="Pfam" id="PF01965">
    <property type="entry name" value="DJ-1_PfpI"/>
    <property type="match status" value="1"/>
</dbReference>
<dbReference type="SUPFAM" id="SSF52317">
    <property type="entry name" value="Class I glutamine amidotransferase-like"/>
    <property type="match status" value="1"/>
</dbReference>
<dbReference type="EMBL" id="CAJNOR010003893">
    <property type="protein sequence ID" value="CAF1457315.1"/>
    <property type="molecule type" value="Genomic_DNA"/>
</dbReference>
<sequence>MSTKKILFVLSSHGQFPNGHPTGWYLPEAAHPYYVLEPHFTIEWASPKGGKAPLDPSSVENFKDDAESKQFLSDEKAKQGYENTKKLSEVNAKDYEAIVYVGGHGPMFDLPEDKTNIQLAEDFWKQGKIVSAVCHGPGAIVNVKDENGKAIVSGRKVTSFGNEEEEQIKLTDAVPFLLETRLKELGGKFEKNEKPWGSHVTVDGQLILGANPASAHDFGVAILNAINKK</sequence>
<dbReference type="GO" id="GO:0019243">
    <property type="term" value="P:methylglyoxal catabolic process to D-lactate via S-lactoyl-glutathione"/>
    <property type="evidence" value="ECO:0007669"/>
    <property type="project" value="TreeGrafter"/>
</dbReference>
<dbReference type="Proteomes" id="UP000663852">
    <property type="component" value="Unassembled WGS sequence"/>
</dbReference>
<dbReference type="GO" id="GO:0005737">
    <property type="term" value="C:cytoplasm"/>
    <property type="evidence" value="ECO:0007669"/>
    <property type="project" value="TreeGrafter"/>
</dbReference>
<dbReference type="InterPro" id="IPR050325">
    <property type="entry name" value="Prot/Nucl_acid_deglycase"/>
</dbReference>
<protein>
    <recommendedName>
        <fullName evidence="4">DJ-1/PfpI domain-containing protein</fullName>
    </recommendedName>
</protein>
<dbReference type="EMBL" id="CAJNOJ010000443">
    <property type="protein sequence ID" value="CAF1450029.1"/>
    <property type="molecule type" value="Genomic_DNA"/>
</dbReference>
<name>A0A815Q5F4_ADIRI</name>
<dbReference type="PANTHER" id="PTHR48094:SF11">
    <property type="entry name" value="GLUTATHIONE-INDEPENDENT GLYOXALASE HSP31-RELATED"/>
    <property type="match status" value="1"/>
</dbReference>
<keyword evidence="2" id="KW-0456">Lyase</keyword>
<keyword evidence="1" id="KW-0346">Stress response</keyword>
<dbReference type="PANTHER" id="PTHR48094">
    <property type="entry name" value="PROTEIN/NUCLEIC ACID DEGLYCASE DJ-1-RELATED"/>
    <property type="match status" value="1"/>
</dbReference>
<dbReference type="CDD" id="cd03141">
    <property type="entry name" value="GATase1_Hsp31_like"/>
    <property type="match status" value="1"/>
</dbReference>
<organism evidence="6 7">
    <name type="scientific">Adineta ricciae</name>
    <name type="common">Rotifer</name>
    <dbReference type="NCBI Taxonomy" id="249248"/>
    <lineage>
        <taxon>Eukaryota</taxon>
        <taxon>Metazoa</taxon>
        <taxon>Spiralia</taxon>
        <taxon>Gnathifera</taxon>
        <taxon>Rotifera</taxon>
        <taxon>Eurotatoria</taxon>
        <taxon>Bdelloidea</taxon>
        <taxon>Adinetida</taxon>
        <taxon>Adinetidae</taxon>
        <taxon>Adineta</taxon>
    </lineage>
</organism>
<keyword evidence="7" id="KW-1185">Reference proteome</keyword>
<proteinExistence type="inferred from homology"/>
<evidence type="ECO:0000256" key="1">
    <source>
        <dbReference type="ARBA" id="ARBA00023016"/>
    </source>
</evidence>
<evidence type="ECO:0000313" key="5">
    <source>
        <dbReference type="EMBL" id="CAF1450029.1"/>
    </source>
</evidence>
<dbReference type="OrthoDB" id="543156at2759"/>
<comment type="caution">
    <text evidence="6">The sequence shown here is derived from an EMBL/GenBank/DDBJ whole genome shotgun (WGS) entry which is preliminary data.</text>
</comment>
<evidence type="ECO:0000313" key="6">
    <source>
        <dbReference type="EMBL" id="CAF1457315.1"/>
    </source>
</evidence>
<evidence type="ECO:0000313" key="7">
    <source>
        <dbReference type="Proteomes" id="UP000663828"/>
    </source>
</evidence>
<reference evidence="6" key="1">
    <citation type="submission" date="2021-02" db="EMBL/GenBank/DDBJ databases">
        <authorList>
            <person name="Nowell W R."/>
        </authorList>
    </citation>
    <scope>NUCLEOTIDE SEQUENCE</scope>
</reference>
<dbReference type="InterPro" id="IPR002818">
    <property type="entry name" value="DJ-1/PfpI"/>
</dbReference>
<evidence type="ECO:0000259" key="4">
    <source>
        <dbReference type="Pfam" id="PF01965"/>
    </source>
</evidence>
<dbReference type="Proteomes" id="UP000663828">
    <property type="component" value="Unassembled WGS sequence"/>
</dbReference>
<accession>A0A815Q5F4</accession>
<feature type="domain" description="DJ-1/PfpI" evidence="4">
    <location>
        <begin position="83"/>
        <end position="224"/>
    </location>
</feature>
<gene>
    <name evidence="5" type="ORF">EDS130_LOCUS39455</name>
    <name evidence="6" type="ORF">XAT740_LOCUS37231</name>
</gene>
<evidence type="ECO:0000256" key="3">
    <source>
        <dbReference type="ARBA" id="ARBA00038493"/>
    </source>
</evidence>